<dbReference type="Gene3D" id="2.60.40.3680">
    <property type="match status" value="2"/>
</dbReference>
<dbReference type="Proteomes" id="UP000759443">
    <property type="component" value="Unassembled WGS sequence"/>
</dbReference>
<evidence type="ECO:0000313" key="3">
    <source>
        <dbReference type="Proteomes" id="UP000759443"/>
    </source>
</evidence>
<organism evidence="2 3">
    <name type="scientific">Rhizobium halophytocola</name>
    <dbReference type="NCBI Taxonomy" id="735519"/>
    <lineage>
        <taxon>Bacteria</taxon>
        <taxon>Pseudomonadati</taxon>
        <taxon>Pseudomonadota</taxon>
        <taxon>Alphaproteobacteria</taxon>
        <taxon>Hyphomicrobiales</taxon>
        <taxon>Rhizobiaceae</taxon>
        <taxon>Rhizobium/Agrobacterium group</taxon>
        <taxon>Rhizobium</taxon>
    </lineage>
</organism>
<dbReference type="Pfam" id="PF14415">
    <property type="entry name" value="DUF4424"/>
    <property type="match status" value="1"/>
</dbReference>
<dbReference type="RefSeq" id="WP_245223964.1">
    <property type="nucleotide sequence ID" value="NZ_JAGGJU010000004.1"/>
</dbReference>
<evidence type="ECO:0000259" key="1">
    <source>
        <dbReference type="Pfam" id="PF14415"/>
    </source>
</evidence>
<feature type="domain" description="DUF4424" evidence="1">
    <location>
        <begin position="23"/>
        <end position="331"/>
    </location>
</feature>
<evidence type="ECO:0000313" key="2">
    <source>
        <dbReference type="EMBL" id="MBP1850357.1"/>
    </source>
</evidence>
<reference evidence="2 3" key="1">
    <citation type="submission" date="2021-03" db="EMBL/GenBank/DDBJ databases">
        <title>Genomic Encyclopedia of Type Strains, Phase IV (KMG-IV): sequencing the most valuable type-strain genomes for metagenomic binning, comparative biology and taxonomic classification.</title>
        <authorList>
            <person name="Goeker M."/>
        </authorList>
    </citation>
    <scope>NUCLEOTIDE SEQUENCE [LARGE SCALE GENOMIC DNA]</scope>
    <source>
        <strain evidence="2 3">DSM 21600</strain>
    </source>
</reference>
<name>A0ABS4DXD9_9HYPH</name>
<proteinExistence type="predicted"/>
<sequence length="338" mass="37132">MRFHTMLSGAAALAGLSGQPGLANDTMAELKTGGIAFVASPDVRMVSEDLYLSPKAVKVDYLFHNDGKTDIDTVVAFPMPDITGVLEGDMALPDESSDNFLDLKVSQDGVAIPLDLQQRAYSPTGLDVTGDLNAHKIPLMPYGTRTWTALEGLPPEVLADFEAKGLIIDDLYDSGKGMEHHPQPVWTLKSVYYWRTTFLAGKDVRVHHDYVPSLGGTAGISFVYDGETNVDIFQDYQKRYCVDDGFIRLADKLQAAAAKDNGPYYVENWISYILKTGSNWRGPIGRFHLTVDKGEESSFVSFCGQGVVKTGPTTFEMQVENFLPEKDLDVLFLVRAGD</sequence>
<gene>
    <name evidence="2" type="ORF">J2Z17_001791</name>
</gene>
<comment type="caution">
    <text evidence="2">The sequence shown here is derived from an EMBL/GenBank/DDBJ whole genome shotgun (WGS) entry which is preliminary data.</text>
</comment>
<dbReference type="InterPro" id="IPR025538">
    <property type="entry name" value="DUF4424"/>
</dbReference>
<keyword evidence="3" id="KW-1185">Reference proteome</keyword>
<accession>A0ABS4DXD9</accession>
<dbReference type="EMBL" id="JAGGJU010000004">
    <property type="protein sequence ID" value="MBP1850357.1"/>
    <property type="molecule type" value="Genomic_DNA"/>
</dbReference>
<protein>
    <recommendedName>
        <fullName evidence="1">DUF4424 domain-containing protein</fullName>
    </recommendedName>
</protein>